<sequence>MATSDPWTAVVTGGASGIGAATSKKLASRGINVLIADIQDDLGEKLTEEIKATFKVDALFLHVDVSKEEDVVAMVKAVADRWGRLDYAANIAGFCRGDRDDEVGVSTQDVDSHFAVNQRGVWLCQKFEAAQMLKQSPRAVEIFPAPSLPIKPQRGAIVNIGSTTAVTGMGFAAYAPTKAAVLEITRNGAFFYGPQGIRCNAVCPGATVTPLALSNMHESVKSDPDYKHDENRYTEPIALKVMACPEEQASVISLLLSPESSHITGQTIMVDGGFSHIHL</sequence>
<dbReference type="CDD" id="cd05233">
    <property type="entry name" value="SDR_c"/>
    <property type="match status" value="1"/>
</dbReference>
<dbReference type="Gene3D" id="3.40.50.720">
    <property type="entry name" value="NAD(P)-binding Rossmann-like Domain"/>
    <property type="match status" value="1"/>
</dbReference>
<dbReference type="AlphaFoldDB" id="A0A0D2EQ59"/>
<proteinExistence type="predicted"/>
<accession>A0A0D2EQ59</accession>
<evidence type="ECO:0000313" key="3">
    <source>
        <dbReference type="Proteomes" id="UP000053029"/>
    </source>
</evidence>
<dbReference type="STRING" id="1442368.A0A0D2EQ59"/>
<dbReference type="GO" id="GO:0016491">
    <property type="term" value="F:oxidoreductase activity"/>
    <property type="evidence" value="ECO:0007669"/>
    <property type="project" value="UniProtKB-ARBA"/>
</dbReference>
<dbReference type="PANTHER" id="PTHR42820">
    <property type="entry name" value="SHORT-CHAIN DEHYDROGENASE REDUCTASE"/>
    <property type="match status" value="1"/>
</dbReference>
<dbReference type="Proteomes" id="UP000053029">
    <property type="component" value="Unassembled WGS sequence"/>
</dbReference>
<organism evidence="2 3">
    <name type="scientific">Fonsecaea pedrosoi CBS 271.37</name>
    <dbReference type="NCBI Taxonomy" id="1442368"/>
    <lineage>
        <taxon>Eukaryota</taxon>
        <taxon>Fungi</taxon>
        <taxon>Dikarya</taxon>
        <taxon>Ascomycota</taxon>
        <taxon>Pezizomycotina</taxon>
        <taxon>Eurotiomycetes</taxon>
        <taxon>Chaetothyriomycetidae</taxon>
        <taxon>Chaetothyriales</taxon>
        <taxon>Herpotrichiellaceae</taxon>
        <taxon>Fonsecaea</taxon>
    </lineage>
</organism>
<evidence type="ECO:0000313" key="2">
    <source>
        <dbReference type="EMBL" id="KIW76452.1"/>
    </source>
</evidence>
<keyword evidence="1" id="KW-0521">NADP</keyword>
<dbReference type="GeneID" id="25310688"/>
<dbReference type="Pfam" id="PF13561">
    <property type="entry name" value="adh_short_C2"/>
    <property type="match status" value="1"/>
</dbReference>
<dbReference type="InterPro" id="IPR002347">
    <property type="entry name" value="SDR_fam"/>
</dbReference>
<dbReference type="PANTHER" id="PTHR42820:SF1">
    <property type="entry name" value="SHORT-CHAIN DEHYDROGENASE_REDUCTASE FAMILY PROTEIN"/>
    <property type="match status" value="1"/>
</dbReference>
<dbReference type="HOGENOM" id="CLU_010194_2_10_1"/>
<protein>
    <submittedName>
        <fullName evidence="2">Unplaced genomic scaffold supercont1.7, whole genome shotgun sequence</fullName>
    </submittedName>
</protein>
<reference evidence="2 3" key="1">
    <citation type="submission" date="2015-01" db="EMBL/GenBank/DDBJ databases">
        <title>The Genome Sequence of Fonsecaea pedrosoi CBS 271.37.</title>
        <authorList>
            <consortium name="The Broad Institute Genomics Platform"/>
            <person name="Cuomo C."/>
            <person name="de Hoog S."/>
            <person name="Gorbushina A."/>
            <person name="Stielow B."/>
            <person name="Teixiera M."/>
            <person name="Abouelleil A."/>
            <person name="Chapman S.B."/>
            <person name="Priest M."/>
            <person name="Young S.K."/>
            <person name="Wortman J."/>
            <person name="Nusbaum C."/>
            <person name="Birren B."/>
        </authorList>
    </citation>
    <scope>NUCLEOTIDE SEQUENCE [LARGE SCALE GENOMIC DNA]</scope>
    <source>
        <strain evidence="2 3">CBS 271.37</strain>
    </source>
</reference>
<dbReference type="PRINTS" id="PR00081">
    <property type="entry name" value="GDHRDH"/>
</dbReference>
<dbReference type="RefSeq" id="XP_013280260.1">
    <property type="nucleotide sequence ID" value="XM_013424806.1"/>
</dbReference>
<name>A0A0D2EQ59_9EURO</name>
<evidence type="ECO:0000256" key="1">
    <source>
        <dbReference type="ARBA" id="ARBA00022857"/>
    </source>
</evidence>
<gene>
    <name evidence="2" type="ORF">Z517_11198</name>
</gene>
<dbReference type="InterPro" id="IPR036291">
    <property type="entry name" value="NAD(P)-bd_dom_sf"/>
</dbReference>
<dbReference type="SUPFAM" id="SSF51735">
    <property type="entry name" value="NAD(P)-binding Rossmann-fold domains"/>
    <property type="match status" value="1"/>
</dbReference>
<dbReference type="VEuPathDB" id="FungiDB:Z517_11198"/>
<dbReference type="EMBL" id="KN846975">
    <property type="protein sequence ID" value="KIW76452.1"/>
    <property type="molecule type" value="Genomic_DNA"/>
</dbReference>
<dbReference type="FunFam" id="3.40.50.720:FF:000084">
    <property type="entry name" value="Short-chain dehydrogenase reductase"/>
    <property type="match status" value="1"/>
</dbReference>
<keyword evidence="3" id="KW-1185">Reference proteome</keyword>